<organism evidence="2">
    <name type="scientific">Vibrio cyclitrophicus</name>
    <dbReference type="NCBI Taxonomy" id="47951"/>
    <lineage>
        <taxon>Bacteria</taxon>
        <taxon>Pseudomonadati</taxon>
        <taxon>Pseudomonadota</taxon>
        <taxon>Gammaproteobacteria</taxon>
        <taxon>Vibrionales</taxon>
        <taxon>Vibrionaceae</taxon>
        <taxon>Vibrio</taxon>
    </lineage>
</organism>
<dbReference type="InterPro" id="IPR007345">
    <property type="entry name" value="Polysacch_pyruvyl_Trfase"/>
</dbReference>
<comment type="caution">
    <text evidence="2">The sequence shown here is derived from an EMBL/GenBank/DDBJ whole genome shotgun (WGS) entry which is preliminary data.</text>
</comment>
<reference evidence="2" key="1">
    <citation type="submission" date="2016-07" db="EMBL/GenBank/DDBJ databases">
        <authorList>
            <person name="Kauffman K."/>
            <person name="Arevalo P."/>
            <person name="Polz M.F."/>
        </authorList>
    </citation>
    <scope>NUCLEOTIDE SEQUENCE</scope>
    <source>
        <strain evidence="2">10N.222.46.E12</strain>
    </source>
</reference>
<proteinExistence type="predicted"/>
<dbReference type="EMBL" id="MDBS01000026">
    <property type="protein sequence ID" value="PMP29475.1"/>
    <property type="molecule type" value="Genomic_DNA"/>
</dbReference>
<protein>
    <recommendedName>
        <fullName evidence="1">Polysaccharide pyruvyl transferase domain-containing protein</fullName>
    </recommendedName>
</protein>
<evidence type="ECO:0000259" key="1">
    <source>
        <dbReference type="Pfam" id="PF04230"/>
    </source>
</evidence>
<dbReference type="AlphaFoldDB" id="A0A7Z1S2K3"/>
<dbReference type="Pfam" id="PF04230">
    <property type="entry name" value="PS_pyruv_trans"/>
    <property type="match status" value="1"/>
</dbReference>
<accession>A0A7Z1S2K3</accession>
<reference evidence="2" key="2">
    <citation type="journal article" date="2018" name="Nature">
        <title>A major lineage of non-tailed dsDNA viruses as unrecognized killers of marine bacteria.</title>
        <authorList>
            <person name="Kauffman K.M."/>
            <person name="Hussain F.A."/>
            <person name="Yang J."/>
            <person name="Arevalo P."/>
            <person name="Brown J.M."/>
            <person name="Chang W.K."/>
            <person name="VanInsberghe D."/>
            <person name="Elsherbini J."/>
            <person name="Sharma R.S."/>
            <person name="Cutler M.B."/>
            <person name="Kelly L."/>
            <person name="Polz M.F."/>
        </authorList>
    </citation>
    <scope>NUCLEOTIDE SEQUENCE</scope>
    <source>
        <strain evidence="2">10N.222.46.E12</strain>
    </source>
</reference>
<dbReference type="RefSeq" id="WP_102270371.1">
    <property type="nucleotide sequence ID" value="NZ_JAJGZI010000016.1"/>
</dbReference>
<feature type="domain" description="Polysaccharide pyruvyl transferase" evidence="1">
    <location>
        <begin position="17"/>
        <end position="259"/>
    </location>
</feature>
<name>A0A7Z1S2K3_9VIBR</name>
<evidence type="ECO:0000313" key="2">
    <source>
        <dbReference type="EMBL" id="PMP29475.1"/>
    </source>
</evidence>
<sequence>MKKFTIITTYPEFGTQNIGDQLITNSLNSVLDAISSDYKVSIVWREQQYNQDLDLLLKNSDAIIFACLAIRPSFSEIEYPFIDKILDLDIPLYIVSSGTALNVSGVGKLEDYLTEKSIHTLRRLGEKSCHFGVRGLLSYKYLSDMGIKNISFTGDVAFYDPKYEYKEMRLPESIKTIVVSDPHRAIAYKNAFICLINQLKYKFPDANIVLALHGKNMIISELAQQLKIEINYIYKNKDEGLSIYDIADLHIGFRVHAHVSMLKRRKVSYLLEQDGRGCDYGLSIPHKISVPCHQHYFKNLSLDFFKDLIKYRSKHTLKQASVNDVKILMAVLEHDFNTGFERFVGLDKSIDSFILKVKDGLKGI</sequence>
<gene>
    <name evidence="2" type="ORF">BCS90_16590</name>
</gene>